<evidence type="ECO:0000313" key="2">
    <source>
        <dbReference type="EnsemblMetazoa" id="GPPI028551-PA"/>
    </source>
</evidence>
<keyword evidence="3" id="KW-1185">Reference proteome</keyword>
<sequence length="115" mass="11732">LDNKSVVKECLHFVWVAGKISVLILPLYNVVEPRVAASGECGGGLGAVAPAVGDDGPQQVAVGLLPTCPVNSVAESLIAVEVKPVLLLLPLMLLAVPVLIIGLVLIFSSARSGQG</sequence>
<proteinExistence type="predicted"/>
<protein>
    <submittedName>
        <fullName evidence="2">Uncharacterized protein</fullName>
    </submittedName>
</protein>
<reference evidence="2" key="2">
    <citation type="submission" date="2020-05" db="UniProtKB">
        <authorList>
            <consortium name="EnsemblMetazoa"/>
        </authorList>
    </citation>
    <scope>IDENTIFICATION</scope>
    <source>
        <strain evidence="2">IAEA</strain>
    </source>
</reference>
<organism evidence="2 3">
    <name type="scientific">Glossina palpalis gambiensis</name>
    <dbReference type="NCBI Taxonomy" id="67801"/>
    <lineage>
        <taxon>Eukaryota</taxon>
        <taxon>Metazoa</taxon>
        <taxon>Ecdysozoa</taxon>
        <taxon>Arthropoda</taxon>
        <taxon>Hexapoda</taxon>
        <taxon>Insecta</taxon>
        <taxon>Pterygota</taxon>
        <taxon>Neoptera</taxon>
        <taxon>Endopterygota</taxon>
        <taxon>Diptera</taxon>
        <taxon>Brachycera</taxon>
        <taxon>Muscomorpha</taxon>
        <taxon>Hippoboscoidea</taxon>
        <taxon>Glossinidae</taxon>
        <taxon>Glossina</taxon>
    </lineage>
</organism>
<dbReference type="AlphaFoldDB" id="A0A1B0BFN8"/>
<keyword evidence="1" id="KW-0472">Membrane</keyword>
<dbReference type="VEuPathDB" id="VectorBase:GPPI028551"/>
<keyword evidence="1" id="KW-0812">Transmembrane</keyword>
<reference evidence="3" key="1">
    <citation type="submission" date="2015-01" db="EMBL/GenBank/DDBJ databases">
        <authorList>
            <person name="Aksoy S."/>
            <person name="Warren W."/>
            <person name="Wilson R.K."/>
        </authorList>
    </citation>
    <scope>NUCLEOTIDE SEQUENCE [LARGE SCALE GENOMIC DNA]</scope>
    <source>
        <strain evidence="3">IAEA</strain>
    </source>
</reference>
<name>A0A1B0BFN8_9MUSC</name>
<dbReference type="EnsemblMetazoa" id="GPPI028551-RA">
    <property type="protein sequence ID" value="GPPI028551-PA"/>
    <property type="gene ID" value="GPPI028551"/>
</dbReference>
<dbReference type="Proteomes" id="UP000092460">
    <property type="component" value="Unassembled WGS sequence"/>
</dbReference>
<dbReference type="EMBL" id="JXJN01013611">
    <property type="status" value="NOT_ANNOTATED_CDS"/>
    <property type="molecule type" value="Genomic_DNA"/>
</dbReference>
<keyword evidence="1" id="KW-1133">Transmembrane helix</keyword>
<evidence type="ECO:0000256" key="1">
    <source>
        <dbReference type="SAM" id="Phobius"/>
    </source>
</evidence>
<evidence type="ECO:0000313" key="3">
    <source>
        <dbReference type="Proteomes" id="UP000092460"/>
    </source>
</evidence>
<accession>A0A1B0BFN8</accession>
<feature type="transmembrane region" description="Helical" evidence="1">
    <location>
        <begin position="85"/>
        <end position="107"/>
    </location>
</feature>